<evidence type="ECO:0000259" key="1">
    <source>
        <dbReference type="Pfam" id="PF00669"/>
    </source>
</evidence>
<dbReference type="SUPFAM" id="SSF64518">
    <property type="entry name" value="Phase 1 flagellin"/>
    <property type="match status" value="1"/>
</dbReference>
<keyword evidence="2" id="KW-0282">Flagellum</keyword>
<dbReference type="InterPro" id="IPR001492">
    <property type="entry name" value="Flagellin"/>
</dbReference>
<dbReference type="Gene3D" id="1.20.1330.10">
    <property type="entry name" value="f41 fragment of flagellin, N-terminal domain"/>
    <property type="match status" value="2"/>
</dbReference>
<feature type="domain" description="Flagellin N-terminal" evidence="1">
    <location>
        <begin position="3"/>
        <end position="138"/>
    </location>
</feature>
<sequence length="523" mass="55549">MRVSQRMMYQNFLGNMNSSLADLVESNIQSSSQKQINRPSDDPVGMARVLNYRASLGDVEQYKKNVDTAKGWLNLADSTLTSMNTVLTRIKGLAEQAATSSVSPENRKQISFELRQQYEQLINLANTKFENRHIFAGHKYDEAPFVQGLQVTTNDPNLQSAALPAGTEFSVEGASPTSIMVQFLDSGTVGGATPLNYRFSADGGASWQTGTLAAAATSIDLGTTGVRLNLPNGATLTAANPPDPVDADNGSLIYVRPTALYRGDDNDLPPQVDAYGAAAGTTAQARGTFSGDVLVKVTNTGGVDVAAPPATVSYAYSTDGGSNWVAATSTTSVANQATLSIPGGFLTVDVPAGDTTLDEGQQFLVRPRRADLGFEVSEGEYITVNSVGKDIFGGIYKNPLDPAATAQPVGGGTTPNMFETVGRLVAFAETNNQDGVQKCLDELNGVSKTILTAAASIGGRENRLDVVSGVLDNQKLDQTTRMSAVEDVDFSELMTRLAQEQLIYNSVLKSSSMIMQMNLSNFL</sequence>
<protein>
    <submittedName>
        <fullName evidence="2">Flagellar hook-associated protein 3</fullName>
    </submittedName>
</protein>
<gene>
    <name evidence="2" type="ordered locus">Dvul_2421</name>
</gene>
<dbReference type="RefSeq" id="WP_010937826.1">
    <property type="nucleotide sequence ID" value="NC_008751.1"/>
</dbReference>
<dbReference type="GO" id="GO:0009424">
    <property type="term" value="C:bacterial-type flagellum hook"/>
    <property type="evidence" value="ECO:0007669"/>
    <property type="project" value="InterPro"/>
</dbReference>
<dbReference type="NCBIfam" id="TIGR02550">
    <property type="entry name" value="flagell_flgL"/>
    <property type="match status" value="1"/>
</dbReference>
<dbReference type="PANTHER" id="PTHR42792:SF1">
    <property type="entry name" value="FLAGELLAR HOOK-ASSOCIATED PROTEIN 3"/>
    <property type="match status" value="1"/>
</dbReference>
<evidence type="ECO:0000313" key="2">
    <source>
        <dbReference type="EMBL" id="ABM29437.1"/>
    </source>
</evidence>
<proteinExistence type="predicted"/>
<keyword evidence="2" id="KW-0969">Cilium</keyword>
<dbReference type="HOGENOM" id="CLU_024437_6_0_7"/>
<dbReference type="GO" id="GO:0071973">
    <property type="term" value="P:bacterial-type flagellum-dependent cell motility"/>
    <property type="evidence" value="ECO:0007669"/>
    <property type="project" value="InterPro"/>
</dbReference>
<keyword evidence="2" id="KW-0966">Cell projection</keyword>
<reference evidence="3" key="1">
    <citation type="journal article" date="2009" name="Environ. Microbiol.">
        <title>Contribution of mobile genetic elements to Desulfovibrio vulgaris genome plasticity.</title>
        <authorList>
            <person name="Walker C.B."/>
            <person name="Stolyar S."/>
            <person name="Chivian D."/>
            <person name="Pinel N."/>
            <person name="Gabster J.A."/>
            <person name="Dehal P.S."/>
            <person name="He Z."/>
            <person name="Yang Z.K."/>
            <person name="Yen H.C."/>
            <person name="Zhou J."/>
            <person name="Wall J.D."/>
            <person name="Hazen T.C."/>
            <person name="Arkin A.P."/>
            <person name="Stahl D.A."/>
        </authorList>
    </citation>
    <scope>NUCLEOTIDE SEQUENCE [LARGE SCALE GENOMIC DNA]</scope>
    <source>
        <strain evidence="3">DP4</strain>
    </source>
</reference>
<organism evidence="2 3">
    <name type="scientific">Nitratidesulfovibrio vulgaris (strain DP4)</name>
    <name type="common">Desulfovibrio vulgaris</name>
    <dbReference type="NCBI Taxonomy" id="391774"/>
    <lineage>
        <taxon>Bacteria</taxon>
        <taxon>Pseudomonadati</taxon>
        <taxon>Thermodesulfobacteriota</taxon>
        <taxon>Desulfovibrionia</taxon>
        <taxon>Desulfovibrionales</taxon>
        <taxon>Desulfovibrionaceae</taxon>
        <taxon>Nitratidesulfovibrio</taxon>
    </lineage>
</organism>
<dbReference type="AlphaFoldDB" id="A0A0H3ACC8"/>
<dbReference type="Pfam" id="PF00669">
    <property type="entry name" value="Flagellin_N"/>
    <property type="match status" value="1"/>
</dbReference>
<evidence type="ECO:0000313" key="3">
    <source>
        <dbReference type="Proteomes" id="UP000009173"/>
    </source>
</evidence>
<name>A0A0H3ACC8_NITV4</name>
<dbReference type="Proteomes" id="UP000009173">
    <property type="component" value="Chromosome"/>
</dbReference>
<dbReference type="InterPro" id="IPR013384">
    <property type="entry name" value="Flagell_FlgL"/>
</dbReference>
<dbReference type="EMBL" id="CP000527">
    <property type="protein sequence ID" value="ABM29437.1"/>
    <property type="molecule type" value="Genomic_DNA"/>
</dbReference>
<dbReference type="PANTHER" id="PTHR42792">
    <property type="entry name" value="FLAGELLIN"/>
    <property type="match status" value="1"/>
</dbReference>
<dbReference type="KEGG" id="dvl:Dvul_2421"/>
<accession>A0A0H3ACC8</accession>
<dbReference type="GO" id="GO:0005198">
    <property type="term" value="F:structural molecule activity"/>
    <property type="evidence" value="ECO:0007669"/>
    <property type="project" value="InterPro"/>
</dbReference>
<dbReference type="InterPro" id="IPR001029">
    <property type="entry name" value="Flagellin_N"/>
</dbReference>